<dbReference type="Proteomes" id="UP000011087">
    <property type="component" value="Unassembled WGS sequence"/>
</dbReference>
<dbReference type="KEGG" id="gtt:GUITHDRAFT_110207"/>
<evidence type="ECO:0008006" key="5">
    <source>
        <dbReference type="Google" id="ProtNLM"/>
    </source>
</evidence>
<dbReference type="EnsemblProtists" id="EKX43750">
    <property type="protein sequence ID" value="EKX43750"/>
    <property type="gene ID" value="GUITHDRAFT_110207"/>
</dbReference>
<dbReference type="PaxDb" id="55529-EKX43750"/>
<dbReference type="RefSeq" id="XP_005830730.1">
    <property type="nucleotide sequence ID" value="XM_005830673.1"/>
</dbReference>
<dbReference type="HOGENOM" id="CLU_644728_0_0_1"/>
<evidence type="ECO:0000313" key="4">
    <source>
        <dbReference type="Proteomes" id="UP000011087"/>
    </source>
</evidence>
<accession>L1J6P4</accession>
<evidence type="ECO:0000313" key="2">
    <source>
        <dbReference type="EMBL" id="EKX43750.1"/>
    </source>
</evidence>
<reference evidence="4" key="2">
    <citation type="submission" date="2012-11" db="EMBL/GenBank/DDBJ databases">
        <authorList>
            <person name="Kuo A."/>
            <person name="Curtis B.A."/>
            <person name="Tanifuji G."/>
            <person name="Burki F."/>
            <person name="Gruber A."/>
            <person name="Irimia M."/>
            <person name="Maruyama S."/>
            <person name="Arias M.C."/>
            <person name="Ball S.G."/>
            <person name="Gile G.H."/>
            <person name="Hirakawa Y."/>
            <person name="Hopkins J.F."/>
            <person name="Rensing S.A."/>
            <person name="Schmutz J."/>
            <person name="Symeonidi A."/>
            <person name="Elias M."/>
            <person name="Eveleigh R.J."/>
            <person name="Herman E.K."/>
            <person name="Klute M.J."/>
            <person name="Nakayama T."/>
            <person name="Obornik M."/>
            <person name="Reyes-Prieto A."/>
            <person name="Armbrust E.V."/>
            <person name="Aves S.J."/>
            <person name="Beiko R.G."/>
            <person name="Coutinho P."/>
            <person name="Dacks J.B."/>
            <person name="Durnford D.G."/>
            <person name="Fast N.M."/>
            <person name="Green B.R."/>
            <person name="Grisdale C."/>
            <person name="Hempe F."/>
            <person name="Henrissat B."/>
            <person name="Hoppner M.P."/>
            <person name="Ishida K.-I."/>
            <person name="Kim E."/>
            <person name="Koreny L."/>
            <person name="Kroth P.G."/>
            <person name="Liu Y."/>
            <person name="Malik S.-B."/>
            <person name="Maier U.G."/>
            <person name="McRose D."/>
            <person name="Mock T."/>
            <person name="Neilson J.A."/>
            <person name="Onodera N.T."/>
            <person name="Poole A.M."/>
            <person name="Pritham E.J."/>
            <person name="Richards T.A."/>
            <person name="Rocap G."/>
            <person name="Roy S.W."/>
            <person name="Sarai C."/>
            <person name="Schaack S."/>
            <person name="Shirato S."/>
            <person name="Slamovits C.H."/>
            <person name="Spencer D.F."/>
            <person name="Suzuki S."/>
            <person name="Worden A.Z."/>
            <person name="Zauner S."/>
            <person name="Barry K."/>
            <person name="Bell C."/>
            <person name="Bharti A.K."/>
            <person name="Crow J.A."/>
            <person name="Grimwood J."/>
            <person name="Kramer R."/>
            <person name="Lindquist E."/>
            <person name="Lucas S."/>
            <person name="Salamov A."/>
            <person name="McFadden G.I."/>
            <person name="Lane C.E."/>
            <person name="Keeling P.J."/>
            <person name="Gray M.W."/>
            <person name="Grigoriev I.V."/>
            <person name="Archibald J.M."/>
        </authorList>
    </citation>
    <scope>NUCLEOTIDE SEQUENCE</scope>
    <source>
        <strain evidence="4">CCMP2712</strain>
    </source>
</reference>
<dbReference type="EMBL" id="JH993008">
    <property type="protein sequence ID" value="EKX43750.1"/>
    <property type="molecule type" value="Genomic_DNA"/>
</dbReference>
<keyword evidence="4" id="KW-1185">Reference proteome</keyword>
<sequence>MFSSSSPSGSNNSTKSDVEWVFKHDKLAMICLTSPWLPESYLSNGMEFLSREAKDKPSMRVLVVFPCEGSHEREPKALQNLRRLQNIRRMINSSIEAVCKEIGEDSSKLALPTMLLVKNSRVVARIAGLTKGDISKAVDMMASDHPKNPGATSPGMKQPVSKPANVVGGSLTSDSGQKSLEIPAEVSLCPQATSNLFEVVLKNAQEAEQEMTTIHTALMNQKWESACKTEDIESLDHLRKRTSAFFKRGKKSFPDGARIHNKVEENLAKAESMLEDCKKQAFLHEENASSNNLAGGKVGADAEWLANELEPLKKLIENDGTSNNNLRSSPLARQVMLRSSQSPSPTLRAINMKSMITAMDELDIAKPVPRSLVLQPFLEAADKDSVMRLTTSATLRRDSEDKTRRPKEERTAKQKLMTTLKSKLFT</sequence>
<reference evidence="2 4" key="1">
    <citation type="journal article" date="2012" name="Nature">
        <title>Algal genomes reveal evolutionary mosaicism and the fate of nucleomorphs.</title>
        <authorList>
            <consortium name="DOE Joint Genome Institute"/>
            <person name="Curtis B.A."/>
            <person name="Tanifuji G."/>
            <person name="Burki F."/>
            <person name="Gruber A."/>
            <person name="Irimia M."/>
            <person name="Maruyama S."/>
            <person name="Arias M.C."/>
            <person name="Ball S.G."/>
            <person name="Gile G.H."/>
            <person name="Hirakawa Y."/>
            <person name="Hopkins J.F."/>
            <person name="Kuo A."/>
            <person name="Rensing S.A."/>
            <person name="Schmutz J."/>
            <person name="Symeonidi A."/>
            <person name="Elias M."/>
            <person name="Eveleigh R.J."/>
            <person name="Herman E.K."/>
            <person name="Klute M.J."/>
            <person name="Nakayama T."/>
            <person name="Obornik M."/>
            <person name="Reyes-Prieto A."/>
            <person name="Armbrust E.V."/>
            <person name="Aves S.J."/>
            <person name="Beiko R.G."/>
            <person name="Coutinho P."/>
            <person name="Dacks J.B."/>
            <person name="Durnford D.G."/>
            <person name="Fast N.M."/>
            <person name="Green B.R."/>
            <person name="Grisdale C.J."/>
            <person name="Hempel F."/>
            <person name="Henrissat B."/>
            <person name="Hoppner M.P."/>
            <person name="Ishida K."/>
            <person name="Kim E."/>
            <person name="Koreny L."/>
            <person name="Kroth P.G."/>
            <person name="Liu Y."/>
            <person name="Malik S.B."/>
            <person name="Maier U.G."/>
            <person name="McRose D."/>
            <person name="Mock T."/>
            <person name="Neilson J.A."/>
            <person name="Onodera N.T."/>
            <person name="Poole A.M."/>
            <person name="Pritham E.J."/>
            <person name="Richards T.A."/>
            <person name="Rocap G."/>
            <person name="Roy S.W."/>
            <person name="Sarai C."/>
            <person name="Schaack S."/>
            <person name="Shirato S."/>
            <person name="Slamovits C.H."/>
            <person name="Spencer D.F."/>
            <person name="Suzuki S."/>
            <person name="Worden A.Z."/>
            <person name="Zauner S."/>
            <person name="Barry K."/>
            <person name="Bell C."/>
            <person name="Bharti A.K."/>
            <person name="Crow J.A."/>
            <person name="Grimwood J."/>
            <person name="Kramer R."/>
            <person name="Lindquist E."/>
            <person name="Lucas S."/>
            <person name="Salamov A."/>
            <person name="McFadden G.I."/>
            <person name="Lane C.E."/>
            <person name="Keeling P.J."/>
            <person name="Gray M.W."/>
            <person name="Grigoriev I.V."/>
            <person name="Archibald J.M."/>
        </authorList>
    </citation>
    <scope>NUCLEOTIDE SEQUENCE</scope>
    <source>
        <strain evidence="2 4">CCMP2712</strain>
    </source>
</reference>
<dbReference type="AlphaFoldDB" id="L1J6P4"/>
<organism evidence="2">
    <name type="scientific">Guillardia theta (strain CCMP2712)</name>
    <name type="common">Cryptophyte</name>
    <dbReference type="NCBI Taxonomy" id="905079"/>
    <lineage>
        <taxon>Eukaryota</taxon>
        <taxon>Cryptophyceae</taxon>
        <taxon>Pyrenomonadales</taxon>
        <taxon>Geminigeraceae</taxon>
        <taxon>Guillardia</taxon>
    </lineage>
</organism>
<protein>
    <recommendedName>
        <fullName evidence="5">Thioredoxin domain-containing protein</fullName>
    </recommendedName>
</protein>
<feature type="region of interest" description="Disordered" evidence="1">
    <location>
        <begin position="143"/>
        <end position="162"/>
    </location>
</feature>
<evidence type="ECO:0000313" key="3">
    <source>
        <dbReference type="EnsemblProtists" id="EKX43750"/>
    </source>
</evidence>
<proteinExistence type="predicted"/>
<reference evidence="3" key="3">
    <citation type="submission" date="2016-03" db="UniProtKB">
        <authorList>
            <consortium name="EnsemblProtists"/>
        </authorList>
    </citation>
    <scope>IDENTIFICATION</scope>
</reference>
<gene>
    <name evidence="2" type="ORF">GUITHDRAFT_110207</name>
</gene>
<dbReference type="GeneID" id="17300472"/>
<name>L1J6P4_GUITC</name>
<evidence type="ECO:0000256" key="1">
    <source>
        <dbReference type="SAM" id="MobiDB-lite"/>
    </source>
</evidence>